<evidence type="ECO:0000256" key="1">
    <source>
        <dbReference type="ARBA" id="ARBA00004496"/>
    </source>
</evidence>
<comment type="subcellular location">
    <subcellularLocation>
        <location evidence="1 14">Cytoplasm</location>
    </subcellularLocation>
</comment>
<sequence length="457" mass="51643">MTMNSPIEQATSTITKYAQQAPRYTSYPTALKFEAVNDGLLESASENCGADTISLYIHIPFCEELCYYCGCNKIVTRHNEKADHYLSYIEKEMVAKKSLYKDKKVVALHLGGGSPSFLSATQHTYLMYLIKKHFLISSDAEFSIELDPRNVTCEYLEDLNELGYTRVSFGVQDINVDVQQSINRVQSTAHIAKLVFDAKNIGYTSVNLDLIYGLPKQTMEKFRTTIVAVKAMSPDRISLFSYAHLPDRFAAQRKIPLDTLPTPDEKAALHQMAVESFTKTGFEMIGLDHFAKPSDTLAMAKHNHVLHRNFQGYTTHKNSDLLGLGVSAISTIGNAYGQNPKQLKDYYNRLDNDLPLTANGIALSLDDRIRRDVIMSLMCNLYLDKKDIEDKYNINFNGYFCIELTSLKSLMADGIIELSDRYISVPDTSRIYIRAICARFDAYLNKDHHISRYSAAI</sequence>
<evidence type="ECO:0000256" key="12">
    <source>
        <dbReference type="ARBA" id="ARBA00023244"/>
    </source>
</evidence>
<evidence type="ECO:0000256" key="10">
    <source>
        <dbReference type="ARBA" id="ARBA00023004"/>
    </source>
</evidence>
<dbReference type="NCBIfam" id="TIGR00538">
    <property type="entry name" value="hemN"/>
    <property type="match status" value="1"/>
</dbReference>
<dbReference type="PANTHER" id="PTHR13932:SF6">
    <property type="entry name" value="OXYGEN-INDEPENDENT COPROPORPHYRINOGEN III OXIDASE"/>
    <property type="match status" value="1"/>
</dbReference>
<evidence type="ECO:0000313" key="17">
    <source>
        <dbReference type="Proteomes" id="UP000056750"/>
    </source>
</evidence>
<dbReference type="EMBL" id="CP013926">
    <property type="protein sequence ID" value="AMJ74674.1"/>
    <property type="molecule type" value="Genomic_DNA"/>
</dbReference>
<evidence type="ECO:0000256" key="9">
    <source>
        <dbReference type="ARBA" id="ARBA00023002"/>
    </source>
</evidence>
<keyword evidence="5 14" id="KW-0004">4Fe-4S</keyword>
<dbReference type="EC" id="1.3.98.3" evidence="14"/>
<dbReference type="InterPro" id="IPR058240">
    <property type="entry name" value="rSAM_sf"/>
</dbReference>
<protein>
    <recommendedName>
        <fullName evidence="14">Coproporphyrinogen-III oxidase</fullName>
        <ecNumber evidence="14">1.3.98.3</ecNumber>
    </recommendedName>
</protein>
<evidence type="ECO:0000256" key="3">
    <source>
        <dbReference type="ARBA" id="ARBA00005493"/>
    </source>
</evidence>
<evidence type="ECO:0000313" key="16">
    <source>
        <dbReference type="EMBL" id="AMJ74674.1"/>
    </source>
</evidence>
<comment type="cofactor">
    <cofactor evidence="14">
        <name>[4Fe-4S] cluster</name>
        <dbReference type="ChEBI" id="CHEBI:49883"/>
    </cofactor>
    <text evidence="14">Binds 1 [4Fe-4S] cluster. The cluster is coordinated with 3 cysteines and an exchangeable S-adenosyl-L-methionine.</text>
</comment>
<evidence type="ECO:0000256" key="6">
    <source>
        <dbReference type="ARBA" id="ARBA00022490"/>
    </source>
</evidence>
<dbReference type="Proteomes" id="UP000056750">
    <property type="component" value="Chromosome"/>
</dbReference>
<comment type="pathway">
    <text evidence="2 14">Porphyrin-containing compound metabolism; protoporphyrin-IX biosynthesis; protoporphyrinogen-IX from coproporphyrinogen-III (AdoMet route): step 1/1.</text>
</comment>
<keyword evidence="6 14" id="KW-0963">Cytoplasm</keyword>
<gene>
    <name evidence="16" type="ORF">AVL57_12315</name>
</gene>
<dbReference type="SUPFAM" id="SSF102114">
    <property type="entry name" value="Radical SAM enzymes"/>
    <property type="match status" value="1"/>
</dbReference>
<dbReference type="CDD" id="cd01335">
    <property type="entry name" value="Radical_SAM"/>
    <property type="match status" value="1"/>
</dbReference>
<proteinExistence type="inferred from homology"/>
<keyword evidence="17" id="KW-1185">Reference proteome</keyword>
<comment type="catalytic activity">
    <reaction evidence="13 14">
        <text>coproporphyrinogen III + 2 S-adenosyl-L-methionine = protoporphyrinogen IX + 2 5'-deoxyadenosine + 2 L-methionine + 2 CO2</text>
        <dbReference type="Rhea" id="RHEA:15425"/>
        <dbReference type="ChEBI" id="CHEBI:16526"/>
        <dbReference type="ChEBI" id="CHEBI:17319"/>
        <dbReference type="ChEBI" id="CHEBI:57307"/>
        <dbReference type="ChEBI" id="CHEBI:57309"/>
        <dbReference type="ChEBI" id="CHEBI:57844"/>
        <dbReference type="ChEBI" id="CHEBI:59789"/>
        <dbReference type="EC" id="1.3.98.3"/>
    </reaction>
</comment>
<evidence type="ECO:0000256" key="5">
    <source>
        <dbReference type="ARBA" id="ARBA00022485"/>
    </source>
</evidence>
<dbReference type="InterPro" id="IPR034505">
    <property type="entry name" value="Coproporphyrinogen-III_oxidase"/>
</dbReference>
<dbReference type="Gene3D" id="1.10.10.920">
    <property type="match status" value="1"/>
</dbReference>
<reference evidence="16 17" key="1">
    <citation type="submission" date="2015-12" db="EMBL/GenBank/DDBJ databases">
        <title>Intraspecies pangenome expansion in the marine bacterium Alteromonas.</title>
        <authorList>
            <person name="Lopez-Perez M."/>
            <person name="Rodriguez-Valera F."/>
        </authorList>
    </citation>
    <scope>NUCLEOTIDE SEQUENCE [LARGE SCALE GENOMIC DNA]</scope>
    <source>
        <strain evidence="16 17">LMG 21861</strain>
    </source>
</reference>
<dbReference type="PROSITE" id="PS51918">
    <property type="entry name" value="RADICAL_SAM"/>
    <property type="match status" value="1"/>
</dbReference>
<keyword evidence="10 14" id="KW-0408">Iron</keyword>
<evidence type="ECO:0000256" key="4">
    <source>
        <dbReference type="ARBA" id="ARBA00011245"/>
    </source>
</evidence>
<comment type="subunit">
    <text evidence="4">Monomer.</text>
</comment>
<feature type="domain" description="Radical SAM core" evidence="15">
    <location>
        <begin position="47"/>
        <end position="279"/>
    </location>
</feature>
<comment type="similarity">
    <text evidence="3 14">Belongs to the anaerobic coproporphyrinogen-III oxidase family.</text>
</comment>
<keyword evidence="9 14" id="KW-0560">Oxidoreductase</keyword>
<evidence type="ECO:0000259" key="15">
    <source>
        <dbReference type="PROSITE" id="PS51918"/>
    </source>
</evidence>
<dbReference type="Pfam" id="PF06969">
    <property type="entry name" value="HemN_C"/>
    <property type="match status" value="1"/>
</dbReference>
<dbReference type="Pfam" id="PF04055">
    <property type="entry name" value="Radical_SAM"/>
    <property type="match status" value="1"/>
</dbReference>
<evidence type="ECO:0000256" key="2">
    <source>
        <dbReference type="ARBA" id="ARBA00004785"/>
    </source>
</evidence>
<keyword evidence="8 14" id="KW-0479">Metal-binding</keyword>
<organism evidence="16 17">
    <name type="scientific">Alteromonas stellipolaris</name>
    <dbReference type="NCBI Taxonomy" id="233316"/>
    <lineage>
        <taxon>Bacteria</taxon>
        <taxon>Pseudomonadati</taxon>
        <taxon>Pseudomonadota</taxon>
        <taxon>Gammaproteobacteria</taxon>
        <taxon>Alteromonadales</taxon>
        <taxon>Alteromonadaceae</taxon>
        <taxon>Alteromonas/Salinimonas group</taxon>
        <taxon>Alteromonas</taxon>
    </lineage>
</organism>
<dbReference type="InterPro" id="IPR010723">
    <property type="entry name" value="HemN_C"/>
</dbReference>
<dbReference type="InterPro" id="IPR006638">
    <property type="entry name" value="Elp3/MiaA/NifB-like_rSAM"/>
</dbReference>
<evidence type="ECO:0000256" key="14">
    <source>
        <dbReference type="PIRNR" id="PIRNR000167"/>
    </source>
</evidence>
<evidence type="ECO:0000256" key="7">
    <source>
        <dbReference type="ARBA" id="ARBA00022691"/>
    </source>
</evidence>
<dbReference type="SFLD" id="SFLDG01065">
    <property type="entry name" value="anaerobic_coproporphyrinogen-I"/>
    <property type="match status" value="1"/>
</dbReference>
<dbReference type="PANTHER" id="PTHR13932">
    <property type="entry name" value="COPROPORPHYRINIGEN III OXIDASE"/>
    <property type="match status" value="1"/>
</dbReference>
<evidence type="ECO:0000256" key="13">
    <source>
        <dbReference type="ARBA" id="ARBA00048321"/>
    </source>
</evidence>
<dbReference type="InterPro" id="IPR004558">
    <property type="entry name" value="Coprogen_oxidase_HemN"/>
</dbReference>
<dbReference type="PIRSF" id="PIRSF000167">
    <property type="entry name" value="HemN"/>
    <property type="match status" value="1"/>
</dbReference>
<dbReference type="SMART" id="SM00729">
    <property type="entry name" value="Elp3"/>
    <property type="match status" value="1"/>
</dbReference>
<dbReference type="SFLD" id="SFLDS00029">
    <property type="entry name" value="Radical_SAM"/>
    <property type="match status" value="1"/>
</dbReference>
<name>A0ABN4LKY1_9ALTE</name>
<dbReference type="InterPro" id="IPR013785">
    <property type="entry name" value="Aldolase_TIM"/>
</dbReference>
<evidence type="ECO:0000256" key="11">
    <source>
        <dbReference type="ARBA" id="ARBA00023014"/>
    </source>
</evidence>
<evidence type="ECO:0000256" key="8">
    <source>
        <dbReference type="ARBA" id="ARBA00022723"/>
    </source>
</evidence>
<dbReference type="InterPro" id="IPR007197">
    <property type="entry name" value="rSAM"/>
</dbReference>
<accession>A0ABN4LKY1</accession>
<keyword evidence="7 14" id="KW-0949">S-adenosyl-L-methionine</keyword>
<keyword evidence="12 14" id="KW-0627">Porphyrin biosynthesis</keyword>
<dbReference type="Gene3D" id="3.20.20.70">
    <property type="entry name" value="Aldolase class I"/>
    <property type="match status" value="1"/>
</dbReference>
<keyword evidence="11 14" id="KW-0411">Iron-sulfur</keyword>